<proteinExistence type="predicted"/>
<accession>A0A5M3MU38</accession>
<evidence type="ECO:0000313" key="2">
    <source>
        <dbReference type="EMBL" id="EIW82682.1"/>
    </source>
</evidence>
<comment type="caution">
    <text evidence="2">The sequence shown here is derived from an EMBL/GenBank/DDBJ whole genome shotgun (WGS) entry which is preliminary data.</text>
</comment>
<sequence>MSFISYNQHTSIINFNTAGAKLELAMSFLLAAEMILLRVSPGNVPRPKFCELLLQCRKEHDLLYKHVTAWYFFTSMWYSNDTAVIEHVEKCRDIFVFALAHSRPTQDSPHMESERCQDSTYETPAQPHPLDAYLFLTQGAHEAPPQSHTLEAYLFPAQANQPQGQDDHSIRETQPQTRVRQGRAGTQAESGTPRIAVSGSARIHTLNIQFGNDNYGPMVQRLKPSEGSNRCTGA</sequence>
<evidence type="ECO:0000256" key="1">
    <source>
        <dbReference type="SAM" id="MobiDB-lite"/>
    </source>
</evidence>
<protein>
    <submittedName>
        <fullName evidence="2">Uncharacterized protein</fullName>
    </submittedName>
</protein>
<name>A0A5M3MU38_CONPW</name>
<organism evidence="2 3">
    <name type="scientific">Coniophora puteana (strain RWD-64-598)</name>
    <name type="common">Brown rot fungus</name>
    <dbReference type="NCBI Taxonomy" id="741705"/>
    <lineage>
        <taxon>Eukaryota</taxon>
        <taxon>Fungi</taxon>
        <taxon>Dikarya</taxon>
        <taxon>Basidiomycota</taxon>
        <taxon>Agaricomycotina</taxon>
        <taxon>Agaricomycetes</taxon>
        <taxon>Agaricomycetidae</taxon>
        <taxon>Boletales</taxon>
        <taxon>Coniophorineae</taxon>
        <taxon>Coniophoraceae</taxon>
        <taxon>Coniophora</taxon>
    </lineage>
</organism>
<reference evidence="3" key="1">
    <citation type="journal article" date="2012" name="Science">
        <title>The Paleozoic origin of enzymatic lignin decomposition reconstructed from 31 fungal genomes.</title>
        <authorList>
            <person name="Floudas D."/>
            <person name="Binder M."/>
            <person name="Riley R."/>
            <person name="Barry K."/>
            <person name="Blanchette R.A."/>
            <person name="Henrissat B."/>
            <person name="Martinez A.T."/>
            <person name="Otillar R."/>
            <person name="Spatafora J.W."/>
            <person name="Yadav J.S."/>
            <person name="Aerts A."/>
            <person name="Benoit I."/>
            <person name="Boyd A."/>
            <person name="Carlson A."/>
            <person name="Copeland A."/>
            <person name="Coutinho P.M."/>
            <person name="de Vries R.P."/>
            <person name="Ferreira P."/>
            <person name="Findley K."/>
            <person name="Foster B."/>
            <person name="Gaskell J."/>
            <person name="Glotzer D."/>
            <person name="Gorecki P."/>
            <person name="Heitman J."/>
            <person name="Hesse C."/>
            <person name="Hori C."/>
            <person name="Igarashi K."/>
            <person name="Jurgens J.A."/>
            <person name="Kallen N."/>
            <person name="Kersten P."/>
            <person name="Kohler A."/>
            <person name="Kuees U."/>
            <person name="Kumar T.K.A."/>
            <person name="Kuo A."/>
            <person name="LaButti K."/>
            <person name="Larrondo L.F."/>
            <person name="Lindquist E."/>
            <person name="Ling A."/>
            <person name="Lombard V."/>
            <person name="Lucas S."/>
            <person name="Lundell T."/>
            <person name="Martin R."/>
            <person name="McLaughlin D.J."/>
            <person name="Morgenstern I."/>
            <person name="Morin E."/>
            <person name="Murat C."/>
            <person name="Nagy L.G."/>
            <person name="Nolan M."/>
            <person name="Ohm R.A."/>
            <person name="Patyshakuliyeva A."/>
            <person name="Rokas A."/>
            <person name="Ruiz-Duenas F.J."/>
            <person name="Sabat G."/>
            <person name="Salamov A."/>
            <person name="Samejima M."/>
            <person name="Schmutz J."/>
            <person name="Slot J.C."/>
            <person name="St John F."/>
            <person name="Stenlid J."/>
            <person name="Sun H."/>
            <person name="Sun S."/>
            <person name="Syed K."/>
            <person name="Tsang A."/>
            <person name="Wiebenga A."/>
            <person name="Young D."/>
            <person name="Pisabarro A."/>
            <person name="Eastwood D.C."/>
            <person name="Martin F."/>
            <person name="Cullen D."/>
            <person name="Grigoriev I.V."/>
            <person name="Hibbett D.S."/>
        </authorList>
    </citation>
    <scope>NUCLEOTIDE SEQUENCE [LARGE SCALE GENOMIC DNA]</scope>
    <source>
        <strain evidence="3">RWD-64-598 SS2</strain>
    </source>
</reference>
<evidence type="ECO:0000313" key="3">
    <source>
        <dbReference type="Proteomes" id="UP000053558"/>
    </source>
</evidence>
<feature type="region of interest" description="Disordered" evidence="1">
    <location>
        <begin position="160"/>
        <end position="193"/>
    </location>
</feature>
<dbReference type="Proteomes" id="UP000053558">
    <property type="component" value="Unassembled WGS sequence"/>
</dbReference>
<dbReference type="GeneID" id="19208925"/>
<keyword evidence="3" id="KW-1185">Reference proteome</keyword>
<dbReference type="AlphaFoldDB" id="A0A5M3MU38"/>
<dbReference type="KEGG" id="cput:CONPUDRAFT_71421"/>
<dbReference type="RefSeq" id="XP_007766425.1">
    <property type="nucleotide sequence ID" value="XM_007768235.1"/>
</dbReference>
<dbReference type="EMBL" id="JH711576">
    <property type="protein sequence ID" value="EIW82682.1"/>
    <property type="molecule type" value="Genomic_DNA"/>
</dbReference>
<gene>
    <name evidence="2" type="ORF">CONPUDRAFT_71421</name>
</gene>